<protein>
    <submittedName>
        <fullName evidence="1">Uncharacterized protein</fullName>
    </submittedName>
</protein>
<accession>A0A098BL43</accession>
<evidence type="ECO:0000313" key="2">
    <source>
        <dbReference type="Proteomes" id="UP000042997"/>
    </source>
</evidence>
<sequence>MSDYTRRDLLAALDLDGTYDGFTFTVGRFDDTNWKGSYDPESGKPAVAWVEYVTLDGDRTEIEYDADRAGDELHSLYLLDGFDPEHGVQVTVSPWWLFYTGQLAA</sequence>
<evidence type="ECO:0000313" key="1">
    <source>
        <dbReference type="EMBL" id="CDZ88955.1"/>
    </source>
</evidence>
<organism evidence="1 2">
    <name type="scientific">Rhodococcus ruber</name>
    <dbReference type="NCBI Taxonomy" id="1830"/>
    <lineage>
        <taxon>Bacteria</taxon>
        <taxon>Bacillati</taxon>
        <taxon>Actinomycetota</taxon>
        <taxon>Actinomycetes</taxon>
        <taxon>Mycobacteriales</taxon>
        <taxon>Nocardiaceae</taxon>
        <taxon>Rhodococcus</taxon>
    </lineage>
</organism>
<name>A0A098BL43_9NOCA</name>
<dbReference type="Proteomes" id="UP000042997">
    <property type="component" value="Unassembled WGS sequence"/>
</dbReference>
<gene>
    <name evidence="1" type="ORF">RHRU231_450122</name>
</gene>
<dbReference type="RefSeq" id="WP_040272022.1">
    <property type="nucleotide sequence ID" value="NZ_JAPWIU010000058.1"/>
</dbReference>
<reference evidence="1 2" key="1">
    <citation type="journal article" date="2014" name="Genome Announc.">
        <title>Draft Genome Sequence of Propane- and Butane-Oxidizing Actinobacterium Rhodococcus ruber IEGM 231.</title>
        <authorList>
            <person name="Ivshina I.B."/>
            <person name="Kuyukina M.S."/>
            <person name="Krivoruchko A.V."/>
            <person name="Barbe V."/>
            <person name="Fischer C."/>
        </authorList>
    </citation>
    <scope>NUCLEOTIDE SEQUENCE [LARGE SCALE GENOMIC DNA]</scope>
</reference>
<dbReference type="EMBL" id="CCSD01000056">
    <property type="protein sequence ID" value="CDZ88955.1"/>
    <property type="molecule type" value="Genomic_DNA"/>
</dbReference>
<proteinExistence type="predicted"/>
<dbReference type="AlphaFoldDB" id="A0A098BL43"/>